<gene>
    <name evidence="7" type="primary">desR_2</name>
    <name evidence="7" type="ORF">NEOCIP111885_00742</name>
</gene>
<dbReference type="GO" id="GO:0000160">
    <property type="term" value="P:phosphorelay signal transduction system"/>
    <property type="evidence" value="ECO:0007669"/>
    <property type="project" value="InterPro"/>
</dbReference>
<sequence length="176" mass="19282">MIRIVIAEEQPMLLNALGTLLNLEEDMEVVGQANNGANAIALVHELKPDICIMDIDMPETNGLEAAEALKVHGYCKIIILATFARKGFFQRAVNAGVSGYLLKDSPSEVLASSIRSVMAGKQVYERELLEEVKDNETMPFEGEPFSDGDLKQPNNPMGAVKAYITIIKEKMKMPTG</sequence>
<keyword evidence="8" id="KW-1185">Reference proteome</keyword>
<dbReference type="SUPFAM" id="SSF52172">
    <property type="entry name" value="CheY-like"/>
    <property type="match status" value="1"/>
</dbReference>
<dbReference type="PANTHER" id="PTHR43214:SF42">
    <property type="entry name" value="TRANSCRIPTIONAL REGULATORY PROTEIN DESR"/>
    <property type="match status" value="1"/>
</dbReference>
<dbReference type="EMBL" id="CAKJTG010000003">
    <property type="protein sequence ID" value="CAG9607052.1"/>
    <property type="molecule type" value="Genomic_DNA"/>
</dbReference>
<evidence type="ECO:0000256" key="5">
    <source>
        <dbReference type="PROSITE-ProRule" id="PRU00169"/>
    </source>
</evidence>
<dbReference type="Proteomes" id="UP000789845">
    <property type="component" value="Unassembled WGS sequence"/>
</dbReference>
<dbReference type="AlphaFoldDB" id="A0A9C7L983"/>
<dbReference type="InterPro" id="IPR039420">
    <property type="entry name" value="WalR-like"/>
</dbReference>
<feature type="domain" description="Response regulatory" evidence="6">
    <location>
        <begin position="3"/>
        <end position="118"/>
    </location>
</feature>
<dbReference type="GO" id="GO:0010468">
    <property type="term" value="P:regulation of gene expression"/>
    <property type="evidence" value="ECO:0007669"/>
    <property type="project" value="UniProtKB-ARBA"/>
</dbReference>
<dbReference type="Gene3D" id="3.40.50.2300">
    <property type="match status" value="1"/>
</dbReference>
<keyword evidence="2" id="KW-0805">Transcription regulation</keyword>
<organism evidence="7 8">
    <name type="scientific">Pseudoneobacillus rhizosphaerae</name>
    <dbReference type="NCBI Taxonomy" id="2880968"/>
    <lineage>
        <taxon>Bacteria</taxon>
        <taxon>Bacillati</taxon>
        <taxon>Bacillota</taxon>
        <taxon>Bacilli</taxon>
        <taxon>Bacillales</taxon>
        <taxon>Bacillaceae</taxon>
        <taxon>Pseudoneobacillus</taxon>
    </lineage>
</organism>
<dbReference type="InterPro" id="IPR001789">
    <property type="entry name" value="Sig_transdc_resp-reg_receiver"/>
</dbReference>
<accession>A0A9C7L983</accession>
<evidence type="ECO:0000256" key="1">
    <source>
        <dbReference type="ARBA" id="ARBA00022553"/>
    </source>
</evidence>
<keyword evidence="1 5" id="KW-0597">Phosphoprotein</keyword>
<evidence type="ECO:0000313" key="8">
    <source>
        <dbReference type="Proteomes" id="UP000789845"/>
    </source>
</evidence>
<name>A0A9C7L983_9BACI</name>
<dbReference type="PANTHER" id="PTHR43214">
    <property type="entry name" value="TWO-COMPONENT RESPONSE REGULATOR"/>
    <property type="match status" value="1"/>
</dbReference>
<dbReference type="RefSeq" id="WP_230495318.1">
    <property type="nucleotide sequence ID" value="NZ_CAKJTG010000003.1"/>
</dbReference>
<keyword evidence="3" id="KW-0238">DNA-binding</keyword>
<evidence type="ECO:0000256" key="2">
    <source>
        <dbReference type="ARBA" id="ARBA00023015"/>
    </source>
</evidence>
<evidence type="ECO:0000259" key="6">
    <source>
        <dbReference type="PROSITE" id="PS50110"/>
    </source>
</evidence>
<evidence type="ECO:0000313" key="7">
    <source>
        <dbReference type="EMBL" id="CAG9607052.1"/>
    </source>
</evidence>
<dbReference type="CDD" id="cd19930">
    <property type="entry name" value="REC_DesR-like"/>
    <property type="match status" value="1"/>
</dbReference>
<proteinExistence type="predicted"/>
<dbReference type="SMART" id="SM00448">
    <property type="entry name" value="REC"/>
    <property type="match status" value="1"/>
</dbReference>
<reference evidence="7" key="1">
    <citation type="submission" date="2021-10" db="EMBL/GenBank/DDBJ databases">
        <authorList>
            <person name="Criscuolo A."/>
        </authorList>
    </citation>
    <scope>NUCLEOTIDE SEQUENCE</scope>
    <source>
        <strain evidence="7">CIP111885</strain>
    </source>
</reference>
<evidence type="ECO:0000256" key="3">
    <source>
        <dbReference type="ARBA" id="ARBA00023125"/>
    </source>
</evidence>
<dbReference type="GO" id="GO:0003677">
    <property type="term" value="F:DNA binding"/>
    <property type="evidence" value="ECO:0007669"/>
    <property type="project" value="UniProtKB-KW"/>
</dbReference>
<comment type="caution">
    <text evidence="7">The sequence shown here is derived from an EMBL/GenBank/DDBJ whole genome shotgun (WGS) entry which is preliminary data.</text>
</comment>
<evidence type="ECO:0000256" key="4">
    <source>
        <dbReference type="ARBA" id="ARBA00023163"/>
    </source>
</evidence>
<feature type="modified residue" description="4-aspartylphosphate" evidence="5">
    <location>
        <position position="54"/>
    </location>
</feature>
<dbReference type="Pfam" id="PF00072">
    <property type="entry name" value="Response_reg"/>
    <property type="match status" value="1"/>
</dbReference>
<keyword evidence="4" id="KW-0804">Transcription</keyword>
<dbReference type="PROSITE" id="PS50110">
    <property type="entry name" value="RESPONSE_REGULATORY"/>
    <property type="match status" value="1"/>
</dbReference>
<protein>
    <submittedName>
        <fullName evidence="7">Transcriptional regulatory protein DesR</fullName>
    </submittedName>
</protein>
<dbReference type="InterPro" id="IPR011006">
    <property type="entry name" value="CheY-like_superfamily"/>
</dbReference>